<dbReference type="GO" id="GO:0047355">
    <property type="term" value="F:CDP-glycerol glycerophosphotransferase activity"/>
    <property type="evidence" value="ECO:0007669"/>
    <property type="project" value="InterPro"/>
</dbReference>
<dbReference type="PANTHER" id="PTHR37316:SF3">
    <property type="entry name" value="TEICHOIC ACID GLYCEROL-PHOSPHATE TRANSFERASE"/>
    <property type="match status" value="1"/>
</dbReference>
<dbReference type="InterPro" id="IPR051612">
    <property type="entry name" value="Teichoic_Acid_Biosynth"/>
</dbReference>
<dbReference type="PANTHER" id="PTHR37316">
    <property type="entry name" value="TEICHOIC ACID GLYCEROL-PHOSPHATE PRIMASE"/>
    <property type="match status" value="1"/>
</dbReference>
<dbReference type="GO" id="GO:0019350">
    <property type="term" value="P:teichoic acid biosynthetic process"/>
    <property type="evidence" value="ECO:0007669"/>
    <property type="project" value="UniProtKB-KW"/>
</dbReference>
<keyword evidence="5" id="KW-0777">Teichoic acid biosynthesis</keyword>
<proteinExistence type="inferred from homology"/>
<evidence type="ECO:0000256" key="3">
    <source>
        <dbReference type="ARBA" id="ARBA00022475"/>
    </source>
</evidence>
<dbReference type="SUPFAM" id="SSF53756">
    <property type="entry name" value="UDP-Glycosyltransferase/glycogen phosphorylase"/>
    <property type="match status" value="1"/>
</dbReference>
<keyword evidence="4 7" id="KW-0808">Transferase</keyword>
<comment type="subcellular location">
    <subcellularLocation>
        <location evidence="1">Cell membrane</location>
        <topology evidence="1">Peripheral membrane protein</topology>
    </subcellularLocation>
</comment>
<dbReference type="Gene3D" id="3.40.50.11820">
    <property type="match status" value="1"/>
</dbReference>
<evidence type="ECO:0000256" key="6">
    <source>
        <dbReference type="ARBA" id="ARBA00023136"/>
    </source>
</evidence>
<dbReference type="InterPro" id="IPR007554">
    <property type="entry name" value="Glycerophosphate_synth"/>
</dbReference>
<dbReference type="RefSeq" id="WP_170866678.1">
    <property type="nucleotide sequence ID" value="NZ_FRAC01000017.1"/>
</dbReference>
<reference evidence="7 8" key="1">
    <citation type="submission" date="2016-11" db="EMBL/GenBank/DDBJ databases">
        <authorList>
            <person name="Jaros S."/>
            <person name="Januszkiewicz K."/>
            <person name="Wedrychowicz H."/>
        </authorList>
    </citation>
    <scope>NUCLEOTIDE SEQUENCE [LARGE SCALE GENOMIC DNA]</scope>
    <source>
        <strain evidence="7 8">DSM 15929</strain>
    </source>
</reference>
<organism evidence="7 8">
    <name type="scientific">Anaerocolumna jejuensis DSM 15929</name>
    <dbReference type="NCBI Taxonomy" id="1121322"/>
    <lineage>
        <taxon>Bacteria</taxon>
        <taxon>Bacillati</taxon>
        <taxon>Bacillota</taxon>
        <taxon>Clostridia</taxon>
        <taxon>Lachnospirales</taxon>
        <taxon>Lachnospiraceae</taxon>
        <taxon>Anaerocolumna</taxon>
    </lineage>
</organism>
<dbReference type="InterPro" id="IPR043149">
    <property type="entry name" value="TagF_N"/>
</dbReference>
<dbReference type="Proteomes" id="UP000184386">
    <property type="component" value="Unassembled WGS sequence"/>
</dbReference>
<dbReference type="InterPro" id="IPR043148">
    <property type="entry name" value="TagF_C"/>
</dbReference>
<evidence type="ECO:0000256" key="5">
    <source>
        <dbReference type="ARBA" id="ARBA00022944"/>
    </source>
</evidence>
<sequence length="406" mass="47999">MPPIKKILRKIKKNIKKTGKKLVMFLYRIETRLLPVNKRIIVFESNMGRNYTGNPKAVYEEMVNQGLDKKYRCYYMLDNVKTPIPGSAVKIRRTRVRYFFLMGIAGVWVSDSRMPNYIKKREGVRYIQTWHGTPLKKLALDMDSVNMAGETNIEKYKRSFFVNTRTWDYLISQNYYSTEIFRRAFAFDKTMLEIGYPRNDVLFYGNNPEYIDKLKKQMGLPLDKKIVLYAPTWRDNEYYAKGAYKFSTPMDFSLLKEQLGEDYVCVVKYHYLVKDNINWSTYGGFVYEFNMCEDISALYLTADILVTDYSSVMFDYSLLRRPMFFFTYDLEDYRDNLRGFYFDFIEEAPGPIVGTTKELIEAIKNYDCKEYEAKYNAFYQKYNHADDGKASAKVVNVIEKIIAGER</sequence>
<evidence type="ECO:0000313" key="8">
    <source>
        <dbReference type="Proteomes" id="UP000184386"/>
    </source>
</evidence>
<name>A0A1M6VAE6_9FIRM</name>
<dbReference type="STRING" id="1121322.SAMN02745136_03344"/>
<dbReference type="GO" id="GO:0005886">
    <property type="term" value="C:plasma membrane"/>
    <property type="evidence" value="ECO:0007669"/>
    <property type="project" value="UniProtKB-SubCell"/>
</dbReference>
<keyword evidence="6" id="KW-0472">Membrane</keyword>
<protein>
    <submittedName>
        <fullName evidence="7">CDP-glycerol glycerophosphotransferase</fullName>
    </submittedName>
</protein>
<accession>A0A1M6VAE6</accession>
<dbReference type="EMBL" id="FRAC01000017">
    <property type="protein sequence ID" value="SHK78429.1"/>
    <property type="molecule type" value="Genomic_DNA"/>
</dbReference>
<gene>
    <name evidence="7" type="ORF">SAMN02745136_03344</name>
</gene>
<comment type="similarity">
    <text evidence="2">Belongs to the CDP-glycerol glycerophosphotransferase family.</text>
</comment>
<evidence type="ECO:0000313" key="7">
    <source>
        <dbReference type="EMBL" id="SHK78429.1"/>
    </source>
</evidence>
<evidence type="ECO:0000256" key="1">
    <source>
        <dbReference type="ARBA" id="ARBA00004202"/>
    </source>
</evidence>
<dbReference type="Pfam" id="PF04464">
    <property type="entry name" value="Glyphos_transf"/>
    <property type="match status" value="1"/>
</dbReference>
<evidence type="ECO:0000256" key="4">
    <source>
        <dbReference type="ARBA" id="ARBA00022679"/>
    </source>
</evidence>
<keyword evidence="8" id="KW-1185">Reference proteome</keyword>
<evidence type="ECO:0000256" key="2">
    <source>
        <dbReference type="ARBA" id="ARBA00010488"/>
    </source>
</evidence>
<dbReference type="AlphaFoldDB" id="A0A1M6VAE6"/>
<keyword evidence="3" id="KW-1003">Cell membrane</keyword>
<dbReference type="Gene3D" id="3.40.50.12580">
    <property type="match status" value="1"/>
</dbReference>